<evidence type="ECO:0000259" key="5">
    <source>
        <dbReference type="PROSITE" id="PS50865"/>
    </source>
</evidence>
<dbReference type="Proteomes" id="UP000298030">
    <property type="component" value="Unassembled WGS sequence"/>
</dbReference>
<keyword evidence="2 4" id="KW-0863">Zinc-finger</keyword>
<dbReference type="PROSITE" id="PS50865">
    <property type="entry name" value="ZF_MYND_2"/>
    <property type="match status" value="1"/>
</dbReference>
<protein>
    <recommendedName>
        <fullName evidence="5">MYND-type domain-containing protein</fullName>
    </recommendedName>
</protein>
<evidence type="ECO:0000256" key="2">
    <source>
        <dbReference type="ARBA" id="ARBA00022771"/>
    </source>
</evidence>
<evidence type="ECO:0000313" key="6">
    <source>
        <dbReference type="EMBL" id="TEB21962.1"/>
    </source>
</evidence>
<dbReference type="EMBL" id="QPFP01000099">
    <property type="protein sequence ID" value="TEB21962.1"/>
    <property type="molecule type" value="Genomic_DNA"/>
</dbReference>
<proteinExistence type="predicted"/>
<evidence type="ECO:0000313" key="7">
    <source>
        <dbReference type="Proteomes" id="UP000298030"/>
    </source>
</evidence>
<evidence type="ECO:0000256" key="3">
    <source>
        <dbReference type="ARBA" id="ARBA00022833"/>
    </source>
</evidence>
<keyword evidence="7" id="KW-1185">Reference proteome</keyword>
<dbReference type="SUPFAM" id="SSF144232">
    <property type="entry name" value="HIT/MYND zinc finger-like"/>
    <property type="match status" value="1"/>
</dbReference>
<feature type="domain" description="MYND-type" evidence="5">
    <location>
        <begin position="103"/>
        <end position="141"/>
    </location>
</feature>
<comment type="caution">
    <text evidence="6">The sequence shown here is derived from an EMBL/GenBank/DDBJ whole genome shotgun (WGS) entry which is preliminary data.</text>
</comment>
<sequence length="307" mass="34989">MVHGGLLHILVEGMQSIPTRDNVGSKNIEQMLLMMKQMCSSSPSLGAMLIKPLAQVRMNAMDASFIKGRGDEGMWRNFALHVTASGAVDMIKTRPLICDYMECTGTKKKSTPKTCSGCHTIVYCSKACQKKDWRLQHRDECSKARSETVELRSKGLHYTQRLRLQHGLFNCALANTAFGDSKFDLAVGHLTGVVRYFGWSTDPILPQDYLKMHGFLKPGPTGDVLTLNHYQDRRTQRLVLHYAKHCKANSLRLVEYQYPFGDKFVMMLALLQKTSICDPERDNMLDKYTLKYRVHRVLTVDRPNVRR</sequence>
<dbReference type="Gene3D" id="6.10.140.2220">
    <property type="match status" value="1"/>
</dbReference>
<organism evidence="6 7">
    <name type="scientific">Coprinellus micaceus</name>
    <name type="common">Glistening ink-cap mushroom</name>
    <name type="synonym">Coprinus micaceus</name>
    <dbReference type="NCBI Taxonomy" id="71717"/>
    <lineage>
        <taxon>Eukaryota</taxon>
        <taxon>Fungi</taxon>
        <taxon>Dikarya</taxon>
        <taxon>Basidiomycota</taxon>
        <taxon>Agaricomycotina</taxon>
        <taxon>Agaricomycetes</taxon>
        <taxon>Agaricomycetidae</taxon>
        <taxon>Agaricales</taxon>
        <taxon>Agaricineae</taxon>
        <taxon>Psathyrellaceae</taxon>
        <taxon>Coprinellus</taxon>
    </lineage>
</organism>
<dbReference type="GO" id="GO:0008270">
    <property type="term" value="F:zinc ion binding"/>
    <property type="evidence" value="ECO:0007669"/>
    <property type="project" value="UniProtKB-KW"/>
</dbReference>
<name>A0A4Y7SJM7_COPMI</name>
<dbReference type="OrthoDB" id="3071110at2759"/>
<accession>A0A4Y7SJM7</accession>
<dbReference type="Pfam" id="PF01753">
    <property type="entry name" value="zf-MYND"/>
    <property type="match status" value="1"/>
</dbReference>
<dbReference type="AlphaFoldDB" id="A0A4Y7SJM7"/>
<keyword evidence="1" id="KW-0479">Metal-binding</keyword>
<reference evidence="6 7" key="1">
    <citation type="journal article" date="2019" name="Nat. Ecol. Evol.">
        <title>Megaphylogeny resolves global patterns of mushroom evolution.</title>
        <authorList>
            <person name="Varga T."/>
            <person name="Krizsan K."/>
            <person name="Foldi C."/>
            <person name="Dima B."/>
            <person name="Sanchez-Garcia M."/>
            <person name="Sanchez-Ramirez S."/>
            <person name="Szollosi G.J."/>
            <person name="Szarkandi J.G."/>
            <person name="Papp V."/>
            <person name="Albert L."/>
            <person name="Andreopoulos W."/>
            <person name="Angelini C."/>
            <person name="Antonin V."/>
            <person name="Barry K.W."/>
            <person name="Bougher N.L."/>
            <person name="Buchanan P."/>
            <person name="Buyck B."/>
            <person name="Bense V."/>
            <person name="Catcheside P."/>
            <person name="Chovatia M."/>
            <person name="Cooper J."/>
            <person name="Damon W."/>
            <person name="Desjardin D."/>
            <person name="Finy P."/>
            <person name="Geml J."/>
            <person name="Haridas S."/>
            <person name="Hughes K."/>
            <person name="Justo A."/>
            <person name="Karasinski D."/>
            <person name="Kautmanova I."/>
            <person name="Kiss B."/>
            <person name="Kocsube S."/>
            <person name="Kotiranta H."/>
            <person name="LaButti K.M."/>
            <person name="Lechner B.E."/>
            <person name="Liimatainen K."/>
            <person name="Lipzen A."/>
            <person name="Lukacs Z."/>
            <person name="Mihaltcheva S."/>
            <person name="Morgado L.N."/>
            <person name="Niskanen T."/>
            <person name="Noordeloos M.E."/>
            <person name="Ohm R.A."/>
            <person name="Ortiz-Santana B."/>
            <person name="Ovrebo C."/>
            <person name="Racz N."/>
            <person name="Riley R."/>
            <person name="Savchenko A."/>
            <person name="Shiryaev A."/>
            <person name="Soop K."/>
            <person name="Spirin V."/>
            <person name="Szebenyi C."/>
            <person name="Tomsovsky M."/>
            <person name="Tulloss R.E."/>
            <person name="Uehling J."/>
            <person name="Grigoriev I.V."/>
            <person name="Vagvolgyi C."/>
            <person name="Papp T."/>
            <person name="Martin F.M."/>
            <person name="Miettinen O."/>
            <person name="Hibbett D.S."/>
            <person name="Nagy L.G."/>
        </authorList>
    </citation>
    <scope>NUCLEOTIDE SEQUENCE [LARGE SCALE GENOMIC DNA]</scope>
    <source>
        <strain evidence="6 7">FP101781</strain>
    </source>
</reference>
<evidence type="ECO:0000256" key="1">
    <source>
        <dbReference type="ARBA" id="ARBA00022723"/>
    </source>
</evidence>
<dbReference type="InterPro" id="IPR002893">
    <property type="entry name" value="Znf_MYND"/>
</dbReference>
<evidence type="ECO:0000256" key="4">
    <source>
        <dbReference type="PROSITE-ProRule" id="PRU00134"/>
    </source>
</evidence>
<keyword evidence="3" id="KW-0862">Zinc</keyword>
<gene>
    <name evidence="6" type="ORF">FA13DRAFT_1526363</name>
</gene>